<dbReference type="GO" id="GO:0016301">
    <property type="term" value="F:kinase activity"/>
    <property type="evidence" value="ECO:0007669"/>
    <property type="project" value="UniProtKB-KW"/>
</dbReference>
<dbReference type="PROSITE" id="PS00794">
    <property type="entry name" value="HPPK"/>
    <property type="match status" value="1"/>
</dbReference>
<dbReference type="Proteomes" id="UP000248857">
    <property type="component" value="Unassembled WGS sequence"/>
</dbReference>
<evidence type="ECO:0000256" key="6">
    <source>
        <dbReference type="ARBA" id="ARBA00022777"/>
    </source>
</evidence>
<sequence length="186" mass="20673">MNQATAAIALGSNLGNSLETLQAAVQQIGASPGFRLTNQSHWYRTQAVGPPQPSYINGCLLLQTHHPPSQILQRLLDIELQFGRVRQQHWGPRTLDLDLLLYDQVVMETPALTLPHPRLHERAFVLVPLAEILPTWVHPILGTQAAEEEGLPNPGLTQRQSWTIAQLRQAIDCTGVERLPPRLEAT</sequence>
<organism evidence="10 11">
    <name type="scientific">Acaryochloris thomasi RCC1774</name>
    <dbReference type="NCBI Taxonomy" id="1764569"/>
    <lineage>
        <taxon>Bacteria</taxon>
        <taxon>Bacillati</taxon>
        <taxon>Cyanobacteriota</taxon>
        <taxon>Cyanophyceae</taxon>
        <taxon>Acaryochloridales</taxon>
        <taxon>Acaryochloridaceae</taxon>
        <taxon>Acaryochloris</taxon>
        <taxon>Acaryochloris thomasi</taxon>
    </lineage>
</organism>
<dbReference type="Gene3D" id="3.30.70.560">
    <property type="entry name" value="7,8-Dihydro-6-hydroxymethylpterin-pyrophosphokinase HPPK"/>
    <property type="match status" value="1"/>
</dbReference>
<evidence type="ECO:0000256" key="7">
    <source>
        <dbReference type="ARBA" id="ARBA00022840"/>
    </source>
</evidence>
<evidence type="ECO:0000313" key="10">
    <source>
        <dbReference type="EMBL" id="PZD72474.1"/>
    </source>
</evidence>
<proteinExistence type="predicted"/>
<reference evidence="10 11" key="1">
    <citation type="journal article" date="2018" name="Sci. Rep.">
        <title>A novel species of the marine cyanobacterium Acaryochloris with a unique pigment content and lifestyle.</title>
        <authorList>
            <person name="Partensky F."/>
            <person name="Six C."/>
            <person name="Ratin M."/>
            <person name="Garczarek L."/>
            <person name="Vaulot D."/>
            <person name="Probert I."/>
            <person name="Calteau A."/>
            <person name="Gourvil P."/>
            <person name="Marie D."/>
            <person name="Grebert T."/>
            <person name="Bouchier C."/>
            <person name="Le Panse S."/>
            <person name="Gachenot M."/>
            <person name="Rodriguez F."/>
            <person name="Garrido J.L."/>
        </authorList>
    </citation>
    <scope>NUCLEOTIDE SEQUENCE [LARGE SCALE GENOMIC DNA]</scope>
    <source>
        <strain evidence="10 11">RCC1774</strain>
    </source>
</reference>
<feature type="domain" description="7,8-dihydro-6-hydroxymethylpterin-pyrophosphokinase" evidence="9">
    <location>
        <begin position="89"/>
        <end position="100"/>
    </location>
</feature>
<dbReference type="GO" id="GO:0003848">
    <property type="term" value="F:2-amino-4-hydroxy-6-hydroxymethyldihydropteridine diphosphokinase activity"/>
    <property type="evidence" value="ECO:0007669"/>
    <property type="project" value="UniProtKB-EC"/>
</dbReference>
<keyword evidence="5" id="KW-0547">Nucleotide-binding</keyword>
<gene>
    <name evidence="10" type="primary">folK_1</name>
    <name evidence="10" type="ORF">C1752_03725</name>
</gene>
<keyword evidence="7" id="KW-0067">ATP-binding</keyword>
<keyword evidence="11" id="KW-1185">Reference proteome</keyword>
<dbReference type="AlphaFoldDB" id="A0A2W1JQU2"/>
<dbReference type="PANTHER" id="PTHR43071">
    <property type="entry name" value="2-AMINO-4-HYDROXY-6-HYDROXYMETHYLDIHYDROPTERIDINE PYROPHOSPHOKINASE"/>
    <property type="match status" value="1"/>
</dbReference>
<protein>
    <recommendedName>
        <fullName evidence="3">2-amino-4-hydroxy-6-hydroxymethyldihydropteridine diphosphokinase</fullName>
        <ecNumber evidence="3">2.7.6.3</ecNumber>
    </recommendedName>
</protein>
<evidence type="ECO:0000259" key="9">
    <source>
        <dbReference type="PROSITE" id="PS00794"/>
    </source>
</evidence>
<evidence type="ECO:0000256" key="5">
    <source>
        <dbReference type="ARBA" id="ARBA00022741"/>
    </source>
</evidence>
<dbReference type="GO" id="GO:0046656">
    <property type="term" value="P:folic acid biosynthetic process"/>
    <property type="evidence" value="ECO:0007669"/>
    <property type="project" value="UniProtKB-KW"/>
</dbReference>
<keyword evidence="6 10" id="KW-0418">Kinase</keyword>
<dbReference type="PANTHER" id="PTHR43071:SF1">
    <property type="entry name" value="2-AMINO-4-HYDROXY-6-HYDROXYMETHYLDIHYDROPTERIDINE PYROPHOSPHOKINASE"/>
    <property type="match status" value="1"/>
</dbReference>
<comment type="caution">
    <text evidence="10">The sequence shown here is derived from an EMBL/GenBank/DDBJ whole genome shotgun (WGS) entry which is preliminary data.</text>
</comment>
<dbReference type="GO" id="GO:0005524">
    <property type="term" value="F:ATP binding"/>
    <property type="evidence" value="ECO:0007669"/>
    <property type="project" value="UniProtKB-KW"/>
</dbReference>
<dbReference type="UniPathway" id="UPA00077">
    <property type="reaction ID" value="UER00155"/>
</dbReference>
<keyword evidence="8" id="KW-0289">Folate biosynthesis</keyword>
<dbReference type="GO" id="GO:0046654">
    <property type="term" value="P:tetrahydrofolate biosynthetic process"/>
    <property type="evidence" value="ECO:0007669"/>
    <property type="project" value="UniProtKB-UniPathway"/>
</dbReference>
<evidence type="ECO:0000256" key="1">
    <source>
        <dbReference type="ARBA" id="ARBA00000198"/>
    </source>
</evidence>
<evidence type="ECO:0000256" key="2">
    <source>
        <dbReference type="ARBA" id="ARBA00005051"/>
    </source>
</evidence>
<accession>A0A2W1JQU2</accession>
<keyword evidence="4 10" id="KW-0808">Transferase</keyword>
<evidence type="ECO:0000256" key="4">
    <source>
        <dbReference type="ARBA" id="ARBA00022679"/>
    </source>
</evidence>
<name>A0A2W1JQU2_9CYAN</name>
<evidence type="ECO:0000256" key="3">
    <source>
        <dbReference type="ARBA" id="ARBA00013253"/>
    </source>
</evidence>
<dbReference type="Pfam" id="PF01288">
    <property type="entry name" value="HPPK"/>
    <property type="match status" value="1"/>
</dbReference>
<comment type="pathway">
    <text evidence="2">Cofactor biosynthesis; tetrahydrofolate biosynthesis; 2-amino-4-hydroxy-6-hydroxymethyl-7,8-dihydropteridine diphosphate from 7,8-dihydroneopterin triphosphate: step 4/4.</text>
</comment>
<evidence type="ECO:0000313" key="11">
    <source>
        <dbReference type="Proteomes" id="UP000248857"/>
    </source>
</evidence>
<dbReference type="InterPro" id="IPR000550">
    <property type="entry name" value="Hppk"/>
</dbReference>
<evidence type="ECO:0000256" key="8">
    <source>
        <dbReference type="ARBA" id="ARBA00022909"/>
    </source>
</evidence>
<dbReference type="EMBL" id="PQWO01000010">
    <property type="protein sequence ID" value="PZD72474.1"/>
    <property type="molecule type" value="Genomic_DNA"/>
</dbReference>
<comment type="catalytic activity">
    <reaction evidence="1">
        <text>6-hydroxymethyl-7,8-dihydropterin + ATP = (7,8-dihydropterin-6-yl)methyl diphosphate + AMP + H(+)</text>
        <dbReference type="Rhea" id="RHEA:11412"/>
        <dbReference type="ChEBI" id="CHEBI:15378"/>
        <dbReference type="ChEBI" id="CHEBI:30616"/>
        <dbReference type="ChEBI" id="CHEBI:44841"/>
        <dbReference type="ChEBI" id="CHEBI:72950"/>
        <dbReference type="ChEBI" id="CHEBI:456215"/>
        <dbReference type="EC" id="2.7.6.3"/>
    </reaction>
</comment>
<dbReference type="NCBIfam" id="TIGR01498">
    <property type="entry name" value="folK"/>
    <property type="match status" value="1"/>
</dbReference>
<dbReference type="InterPro" id="IPR035907">
    <property type="entry name" value="Hppk_sf"/>
</dbReference>
<dbReference type="RefSeq" id="WP_110987121.1">
    <property type="nucleotide sequence ID" value="NZ_CAWNWM010000010.1"/>
</dbReference>
<dbReference type="SUPFAM" id="SSF55083">
    <property type="entry name" value="6-hydroxymethyl-7,8-dihydropterin pyrophosphokinase, HPPK"/>
    <property type="match status" value="1"/>
</dbReference>
<dbReference type="OrthoDB" id="9808041at2"/>
<dbReference type="EC" id="2.7.6.3" evidence="3"/>
<dbReference type="CDD" id="cd00483">
    <property type="entry name" value="HPPK"/>
    <property type="match status" value="1"/>
</dbReference>